<keyword evidence="3 17" id="KW-0479">Metal-binding</keyword>
<dbReference type="InterPro" id="IPR045028">
    <property type="entry name" value="DinG/Rad3-like"/>
</dbReference>
<dbReference type="Gene3D" id="3.30.40.10">
    <property type="entry name" value="Zinc/RING finger domain, C3HC4 (zinc finger)"/>
    <property type="match status" value="1"/>
</dbReference>
<dbReference type="GO" id="GO:0010569">
    <property type="term" value="P:regulation of double-strand break repair via homologous recombination"/>
    <property type="evidence" value="ECO:0007669"/>
    <property type="project" value="UniProtKB-UniRule"/>
</dbReference>
<dbReference type="NCBIfam" id="TIGR00604">
    <property type="entry name" value="rad3"/>
    <property type="match status" value="1"/>
</dbReference>
<dbReference type="GO" id="GO:0046872">
    <property type="term" value="F:metal ion binding"/>
    <property type="evidence" value="ECO:0007669"/>
    <property type="project" value="UniProtKB-UniRule"/>
</dbReference>
<dbReference type="HAMAP" id="MF_03065">
    <property type="entry name" value="RTEL1"/>
    <property type="match status" value="1"/>
</dbReference>
<dbReference type="InterPro" id="IPR006554">
    <property type="entry name" value="Helicase-like_DEXD_c2"/>
</dbReference>
<dbReference type="InterPro" id="IPR057498">
    <property type="entry name" value="Rtel1_ARCH"/>
</dbReference>
<dbReference type="FunFam" id="3.40.50.300:FF:000431">
    <property type="entry name" value="Regulator of telomere elongation helicase 1"/>
    <property type="match status" value="1"/>
</dbReference>
<comment type="similarity">
    <text evidence="17">Belongs to the helicase family. RAD3/XPD subfamily.</text>
</comment>
<evidence type="ECO:0000256" key="4">
    <source>
        <dbReference type="ARBA" id="ARBA00022741"/>
    </source>
</evidence>
<keyword evidence="20" id="KW-1185">Reference proteome</keyword>
<feature type="region of interest" description="Disordered" evidence="18">
    <location>
        <begin position="770"/>
        <end position="821"/>
    </location>
</feature>
<evidence type="ECO:0000256" key="17">
    <source>
        <dbReference type="HAMAP-Rule" id="MF_03065"/>
    </source>
</evidence>
<dbReference type="Pfam" id="PF23109">
    <property type="entry name" value="ARCH_RTEL1"/>
    <property type="match status" value="1"/>
</dbReference>
<keyword evidence="9 17" id="KW-0408">Iron</keyword>
<comment type="catalytic activity">
    <reaction evidence="15 17">
        <text>ATP + H2O = ADP + phosphate + H(+)</text>
        <dbReference type="Rhea" id="RHEA:13065"/>
        <dbReference type="ChEBI" id="CHEBI:15377"/>
        <dbReference type="ChEBI" id="CHEBI:15378"/>
        <dbReference type="ChEBI" id="CHEBI:30616"/>
        <dbReference type="ChEBI" id="CHEBI:43474"/>
        <dbReference type="ChEBI" id="CHEBI:456216"/>
    </reaction>
</comment>
<dbReference type="PROSITE" id="PS51193">
    <property type="entry name" value="HELICASE_ATP_BIND_2"/>
    <property type="match status" value="1"/>
</dbReference>
<feature type="binding site" evidence="17">
    <location>
        <position position="217"/>
    </location>
    <ligand>
        <name>[4Fe-4S] cluster</name>
        <dbReference type="ChEBI" id="CHEBI:49883"/>
    </ligand>
</feature>
<comment type="subcellular location">
    <subcellularLocation>
        <location evidence="1 17">Nucleus</location>
    </subcellularLocation>
</comment>
<dbReference type="InterPro" id="IPR006555">
    <property type="entry name" value="ATP-dep_Helicase_C"/>
</dbReference>
<dbReference type="KEGG" id="cvn:111119248"/>
<dbReference type="CDD" id="cd16449">
    <property type="entry name" value="RING-HC"/>
    <property type="match status" value="1"/>
</dbReference>
<keyword evidence="14 17" id="KW-0539">Nucleus</keyword>
<dbReference type="GO" id="GO:0006310">
    <property type="term" value="P:DNA recombination"/>
    <property type="evidence" value="ECO:0007669"/>
    <property type="project" value="InterPro"/>
</dbReference>
<dbReference type="InterPro" id="IPR013020">
    <property type="entry name" value="Rad3/Chl1-like"/>
</dbReference>
<evidence type="ECO:0000259" key="19">
    <source>
        <dbReference type="PROSITE" id="PS51193"/>
    </source>
</evidence>
<keyword evidence="4 17" id="KW-0547">Nucleotide-binding</keyword>
<dbReference type="Proteomes" id="UP000694844">
    <property type="component" value="Chromosome 2"/>
</dbReference>
<evidence type="ECO:0000256" key="11">
    <source>
        <dbReference type="ARBA" id="ARBA00023125"/>
    </source>
</evidence>
<dbReference type="InterPro" id="IPR010614">
    <property type="entry name" value="RAD3-like_helicase_DEAD"/>
</dbReference>
<sequence length="1188" mass="132452">MPLVDVKGVHVNFPFDPYDCQVAYMEKVIECLQKNVNGILESPTGTGKTLSLLCSSLAWLQDKKAQVELNRQANISSLMGDNGSLQNNQIEALKKSLESTTGMTWGGSEFAVPKIIYASRTHSQLTQAVQELKRSAYNTVKVSVIGSREQLCIHEQVRKEMSNATKVHMCRAKVAARTCFYFNHFEEIKRNSEPRQLVGDVVDIEDMVRFGEKQRVCPYYIAKELKSDADIIFMPYNYLLDAKSRKAHGVEVQGNIIIFDEAHNLEKICEDSSSFDLSPADLATAIEELNRLGEKLFEMAKNEETSLVEMTDSSAMPEPEFTLEDVLRLKSTFKQLEEEIDKIEVPNKEKGLTKPGIFIFELLSKVNIAFETKNFLLDLLDKIISYVTSDSTGMGFHSKGAGLTKMADILRVVFSREVPDGGSVYQLQQMLAKAYKVHVQPLQPNKKKKIDSWATPAVTDKTGKTLSYWCFSPGHSMLDLTAHGVKCVILTSGTLSPLESFSSEMQIPFPVTLENPHVIDKHQVWVGTLNKGPDGVGLNSNYQTRFNENYQASLGKALVNFARVVPNGLLVFFPSYPVMEKCIENWQQNGVYNSITQYKPLLVEPRGKQAFSDVMEEFYEKINDPALNGAIFVAVCRGKVSEGLDFADNNGRAVIITGLPFPPRMDPKVMLKMQFLDESRGKQGFKTLSGQEWYRQQASRAVNQAVGRVIRHRKDYGAILLCDERFAGESAIRQLPVWVRPQVKKYDVFGRALRDMIVFFKTAEQTLPVPDKKPNRAGGSASASGCQGAHFLPTVHRQGPTPSLTKARSVPEHVPSLCQSSAEEETNLAKLKIQYEGGPSTVSGNSNKKNLLDALKTSEIGESQNYELNDKSAFKQPNPMMKKMPSKKKIVIKKRDSESTSSSALVRNSSGSVMEVSSSVTNSHLQSAENYILEVKRCLDKESYVTFSKALGMYKKTGQLSQAVGVMAGLFTENPQDYHLFRKFYRFVRHKDKKEFDSVCKELTGEGCGYKPEDAVPKKRTQSHVSSLSDQPEKKQRTDATGCILQPVTTIGSNVQSEKSSKFASNDLSCLTLNSGSGDDITQSVKCEKSGTDPQGSPVEKISERLKDVTGPLDIRSPNSDNSGYTCCKCQCDARVPFQSACDHVCCFKCWKEVFNDLDKTCPACGIRIRRRNLKRLLFPGRADELPS</sequence>
<keyword evidence="2 17" id="KW-0004">4Fe-4S</keyword>
<evidence type="ECO:0000256" key="2">
    <source>
        <dbReference type="ARBA" id="ARBA00022485"/>
    </source>
</evidence>
<dbReference type="GO" id="GO:0006281">
    <property type="term" value="P:DNA repair"/>
    <property type="evidence" value="ECO:0007669"/>
    <property type="project" value="UniProtKB-UniRule"/>
</dbReference>
<dbReference type="SUPFAM" id="SSF52540">
    <property type="entry name" value="P-loop containing nucleoside triphosphate hydrolases"/>
    <property type="match status" value="1"/>
</dbReference>
<dbReference type="SMART" id="SM00491">
    <property type="entry name" value="HELICc2"/>
    <property type="match status" value="1"/>
</dbReference>
<dbReference type="GO" id="GO:0045910">
    <property type="term" value="P:negative regulation of DNA recombination"/>
    <property type="evidence" value="ECO:0007669"/>
    <property type="project" value="TreeGrafter"/>
</dbReference>
<evidence type="ECO:0000256" key="1">
    <source>
        <dbReference type="ARBA" id="ARBA00004123"/>
    </source>
</evidence>
<dbReference type="CDD" id="cd13932">
    <property type="entry name" value="HN_RTEL1"/>
    <property type="match status" value="1"/>
</dbReference>
<keyword evidence="10 17" id="KW-0411">Iron-sulfur</keyword>
<dbReference type="EC" id="5.6.2.-" evidence="17"/>
<feature type="region of interest" description="Disordered" evidence="18">
    <location>
        <begin position="873"/>
        <end position="906"/>
    </location>
</feature>
<dbReference type="InterPro" id="IPR013083">
    <property type="entry name" value="Znf_RING/FYVE/PHD"/>
</dbReference>
<evidence type="ECO:0000256" key="10">
    <source>
        <dbReference type="ARBA" id="ARBA00023014"/>
    </source>
</evidence>
<dbReference type="SUPFAM" id="SSF57850">
    <property type="entry name" value="RING/U-box"/>
    <property type="match status" value="1"/>
</dbReference>
<dbReference type="GO" id="GO:1904430">
    <property type="term" value="P:negative regulation of t-circle formation"/>
    <property type="evidence" value="ECO:0007669"/>
    <property type="project" value="TreeGrafter"/>
</dbReference>
<dbReference type="PANTHER" id="PTHR11472:SF34">
    <property type="entry name" value="REGULATOR OF TELOMERE ELONGATION HELICASE 1"/>
    <property type="match status" value="1"/>
</dbReference>
<dbReference type="GO" id="GO:0070182">
    <property type="term" value="F:DNA polymerase binding"/>
    <property type="evidence" value="ECO:0007669"/>
    <property type="project" value="TreeGrafter"/>
</dbReference>
<dbReference type="GO" id="GO:0005524">
    <property type="term" value="F:ATP binding"/>
    <property type="evidence" value="ECO:0007669"/>
    <property type="project" value="UniProtKB-UniRule"/>
</dbReference>
<keyword evidence="6 17" id="KW-0378">Hydrolase</keyword>
<dbReference type="InterPro" id="IPR030845">
    <property type="entry name" value="RTEL1"/>
</dbReference>
<evidence type="ECO:0000256" key="3">
    <source>
        <dbReference type="ARBA" id="ARBA00022723"/>
    </source>
</evidence>
<dbReference type="Pfam" id="PF23116">
    <property type="entry name" value="HHD_RTEL1"/>
    <property type="match status" value="1"/>
</dbReference>
<keyword evidence="8 17" id="KW-0067">ATP-binding</keyword>
<comment type="function">
    <text evidence="17">A probable ATP-dependent DNA helicase implicated in DNA repair and the maintenance of genomic stability. Acts as an anti-recombinase to counteract toxic recombination and limit crossover during meiosis. Regulates meiotic recombination and crossover homeostasis by physically dissociating strand invasion events and thereby promotes noncrossover repair by meiotic synthesis dependent strand annealing (SDSA) as well as disassembly of D loop recombination intermediates.</text>
</comment>
<dbReference type="AlphaFoldDB" id="A0A8B8CGW3"/>
<dbReference type="GeneID" id="111119248"/>
<dbReference type="CDD" id="cd18788">
    <property type="entry name" value="SF2_C_XPD"/>
    <property type="match status" value="1"/>
</dbReference>
<evidence type="ECO:0000256" key="5">
    <source>
        <dbReference type="ARBA" id="ARBA00022763"/>
    </source>
</evidence>
<dbReference type="InterPro" id="IPR049909">
    <property type="entry name" value="Rtel1_HHD"/>
</dbReference>
<dbReference type="PANTHER" id="PTHR11472">
    <property type="entry name" value="DNA REPAIR DEAD HELICASE RAD3/XP-D SUBFAMILY MEMBER"/>
    <property type="match status" value="1"/>
</dbReference>
<dbReference type="GO" id="GO:0051539">
    <property type="term" value="F:4 iron, 4 sulfur cluster binding"/>
    <property type="evidence" value="ECO:0007669"/>
    <property type="project" value="UniProtKB-UniRule"/>
</dbReference>
<evidence type="ECO:0000256" key="14">
    <source>
        <dbReference type="ARBA" id="ARBA00023242"/>
    </source>
</evidence>
<gene>
    <name evidence="21" type="primary">LOC111119248</name>
</gene>
<evidence type="ECO:0000256" key="16">
    <source>
        <dbReference type="ARBA" id="ARBA00073810"/>
    </source>
</evidence>
<keyword evidence="7 17" id="KW-0347">Helicase</keyword>
<accession>A0A8B8CGW3</accession>
<evidence type="ECO:0000256" key="8">
    <source>
        <dbReference type="ARBA" id="ARBA00022840"/>
    </source>
</evidence>
<feature type="binding site" evidence="17">
    <location>
        <position position="152"/>
    </location>
    <ligand>
        <name>[4Fe-4S] cluster</name>
        <dbReference type="ChEBI" id="CHEBI:49883"/>
    </ligand>
</feature>
<dbReference type="Pfam" id="PF06733">
    <property type="entry name" value="DEAD_2"/>
    <property type="match status" value="1"/>
</dbReference>
<feature type="binding site" evidence="17">
    <location>
        <position position="179"/>
    </location>
    <ligand>
        <name>[4Fe-4S] cluster</name>
        <dbReference type="ChEBI" id="CHEBI:49883"/>
    </ligand>
</feature>
<dbReference type="Gene3D" id="3.40.50.300">
    <property type="entry name" value="P-loop containing nucleotide triphosphate hydrolases"/>
    <property type="match status" value="2"/>
</dbReference>
<evidence type="ECO:0000256" key="13">
    <source>
        <dbReference type="ARBA" id="ARBA00023235"/>
    </source>
</evidence>
<evidence type="ECO:0000256" key="6">
    <source>
        <dbReference type="ARBA" id="ARBA00022801"/>
    </source>
</evidence>
<dbReference type="FunFam" id="3.40.50.300:FF:000691">
    <property type="entry name" value="Regulator of telomere elongation helicase 1"/>
    <property type="match status" value="1"/>
</dbReference>
<dbReference type="SMART" id="SM00488">
    <property type="entry name" value="DEXDc2"/>
    <property type="match status" value="1"/>
</dbReference>
<dbReference type="Gene3D" id="1.20.1160.20">
    <property type="match status" value="1"/>
</dbReference>
<dbReference type="Pfam" id="PF13307">
    <property type="entry name" value="Helicase_C_2"/>
    <property type="match status" value="1"/>
</dbReference>
<evidence type="ECO:0000256" key="9">
    <source>
        <dbReference type="ARBA" id="ARBA00023004"/>
    </source>
</evidence>
<dbReference type="CDD" id="cd17970">
    <property type="entry name" value="DEAHc_FancJ"/>
    <property type="match status" value="1"/>
</dbReference>
<proteinExistence type="inferred from homology"/>
<protein>
    <recommendedName>
        <fullName evidence="16 17">Regulator of telomere elongation helicase 1 homolog</fullName>
        <ecNumber evidence="17">5.6.2.-</ecNumber>
    </recommendedName>
</protein>
<keyword evidence="13 17" id="KW-0413">Isomerase</keyword>
<feature type="binding site" evidence="17">
    <location>
        <position position="170"/>
    </location>
    <ligand>
        <name>[4Fe-4S] cluster</name>
        <dbReference type="ChEBI" id="CHEBI:49883"/>
    </ligand>
</feature>
<evidence type="ECO:0000256" key="18">
    <source>
        <dbReference type="SAM" id="MobiDB-lite"/>
    </source>
</evidence>
<dbReference type="InterPro" id="IPR027417">
    <property type="entry name" value="P-loop_NTPase"/>
</dbReference>
<feature type="region of interest" description="Disordered" evidence="18">
    <location>
        <begin position="1013"/>
        <end position="1037"/>
    </location>
</feature>
<dbReference type="RefSeq" id="XP_022314945.1">
    <property type="nucleotide sequence ID" value="XM_022459237.1"/>
</dbReference>
<dbReference type="GO" id="GO:0006260">
    <property type="term" value="P:DNA replication"/>
    <property type="evidence" value="ECO:0007669"/>
    <property type="project" value="InterPro"/>
</dbReference>
<dbReference type="InterPro" id="IPR014013">
    <property type="entry name" value="Helic_SF1/SF2_ATP-bd_DinG/Rad3"/>
</dbReference>
<evidence type="ECO:0000256" key="15">
    <source>
        <dbReference type="ARBA" id="ARBA00049360"/>
    </source>
</evidence>
<dbReference type="OrthoDB" id="19182at2759"/>
<dbReference type="GO" id="GO:0016818">
    <property type="term" value="F:hydrolase activity, acting on acid anhydrides, in phosphorus-containing anhydrides"/>
    <property type="evidence" value="ECO:0007669"/>
    <property type="project" value="InterPro"/>
</dbReference>
<evidence type="ECO:0000313" key="20">
    <source>
        <dbReference type="Proteomes" id="UP000694844"/>
    </source>
</evidence>
<evidence type="ECO:0000313" key="21">
    <source>
        <dbReference type="RefSeq" id="XP_022314945.1"/>
    </source>
</evidence>
<dbReference type="GO" id="GO:0090657">
    <property type="term" value="P:telomeric loop disassembly"/>
    <property type="evidence" value="ECO:0007669"/>
    <property type="project" value="TreeGrafter"/>
</dbReference>
<keyword evidence="12 17" id="KW-0234">DNA repair</keyword>
<keyword evidence="5 17" id="KW-0227">DNA damage</keyword>
<dbReference type="GO" id="GO:0005634">
    <property type="term" value="C:nucleus"/>
    <property type="evidence" value="ECO:0007669"/>
    <property type="project" value="UniProtKB-SubCell"/>
</dbReference>
<evidence type="ECO:0000256" key="7">
    <source>
        <dbReference type="ARBA" id="ARBA00022806"/>
    </source>
</evidence>
<dbReference type="GO" id="GO:0003678">
    <property type="term" value="F:DNA helicase activity"/>
    <property type="evidence" value="ECO:0007669"/>
    <property type="project" value="UniProtKB-UniRule"/>
</dbReference>
<reference evidence="21" key="1">
    <citation type="submission" date="2025-08" db="UniProtKB">
        <authorList>
            <consortium name="RefSeq"/>
        </authorList>
    </citation>
    <scope>IDENTIFICATION</scope>
    <source>
        <tissue evidence="21">Whole sample</tissue>
    </source>
</reference>
<dbReference type="GO" id="GO:0003677">
    <property type="term" value="F:DNA binding"/>
    <property type="evidence" value="ECO:0007669"/>
    <property type="project" value="UniProtKB-UniRule"/>
</dbReference>
<name>A0A8B8CGW3_CRAVI</name>
<keyword evidence="11 17" id="KW-0238">DNA-binding</keyword>
<feature type="domain" description="Helicase ATP-binding" evidence="19">
    <location>
        <begin position="7"/>
        <end position="310"/>
    </location>
</feature>
<organism evidence="20 21">
    <name type="scientific">Crassostrea virginica</name>
    <name type="common">Eastern oyster</name>
    <dbReference type="NCBI Taxonomy" id="6565"/>
    <lineage>
        <taxon>Eukaryota</taxon>
        <taxon>Metazoa</taxon>
        <taxon>Spiralia</taxon>
        <taxon>Lophotrochozoa</taxon>
        <taxon>Mollusca</taxon>
        <taxon>Bivalvia</taxon>
        <taxon>Autobranchia</taxon>
        <taxon>Pteriomorphia</taxon>
        <taxon>Ostreida</taxon>
        <taxon>Ostreoidea</taxon>
        <taxon>Ostreidae</taxon>
        <taxon>Crassostrea</taxon>
    </lineage>
</organism>
<evidence type="ECO:0000256" key="12">
    <source>
        <dbReference type="ARBA" id="ARBA00023204"/>
    </source>
</evidence>